<dbReference type="PRINTS" id="PR00862">
    <property type="entry name" value="PROLIGOPTASE"/>
</dbReference>
<feature type="domain" description="Peptidase S9 prolyl oligopeptidase catalytic" evidence="9">
    <location>
        <begin position="497"/>
        <end position="711"/>
    </location>
</feature>
<dbReference type="GO" id="GO:0005829">
    <property type="term" value="C:cytosol"/>
    <property type="evidence" value="ECO:0007669"/>
    <property type="project" value="TreeGrafter"/>
</dbReference>
<dbReference type="InterPro" id="IPR002470">
    <property type="entry name" value="Peptidase_S9A"/>
</dbReference>
<dbReference type="Pfam" id="PF00326">
    <property type="entry name" value="Peptidase_S9"/>
    <property type="match status" value="1"/>
</dbReference>
<comment type="similarity">
    <text evidence="2">Belongs to the peptidase S9A family.</text>
</comment>
<dbReference type="PROSITE" id="PS00708">
    <property type="entry name" value="PRO_ENDOPEP_SER"/>
    <property type="match status" value="1"/>
</dbReference>
<reference evidence="11 12" key="1">
    <citation type="submission" date="2019-08" db="EMBL/GenBank/DDBJ databases">
        <title>Pedobacter sp. nov., isolated from Han river, South Korea.</title>
        <authorList>
            <person name="Lee D.-H."/>
            <person name="Kim Y.-S."/>
            <person name="Hwang E.-M."/>
            <person name="Le Tran T.C."/>
            <person name="Cha C.-J."/>
        </authorList>
    </citation>
    <scope>NUCLEOTIDE SEQUENCE [LARGE SCALE GENOMIC DNA]</scope>
    <source>
        <strain evidence="11 12">CJ43</strain>
    </source>
</reference>
<evidence type="ECO:0000256" key="6">
    <source>
        <dbReference type="ARBA" id="ARBA00022825"/>
    </source>
</evidence>
<dbReference type="GO" id="GO:0004252">
    <property type="term" value="F:serine-type endopeptidase activity"/>
    <property type="evidence" value="ECO:0007669"/>
    <property type="project" value="UniProtKB-EC"/>
</dbReference>
<evidence type="ECO:0000256" key="5">
    <source>
        <dbReference type="ARBA" id="ARBA00022801"/>
    </source>
</evidence>
<comment type="function">
    <text evidence="7">Cleaves peptide bonds on the C-terminal side of prolyl residues within peptides that are up to approximately 30 amino acids long. Has an absolute requirement for an X-Pro bond in the trans configuration immediately preceding the Pro-Y scissible bond.</text>
</comment>
<dbReference type="PROSITE" id="PS51257">
    <property type="entry name" value="PROKAR_LIPOPROTEIN"/>
    <property type="match status" value="1"/>
</dbReference>
<evidence type="ECO:0000259" key="10">
    <source>
        <dbReference type="Pfam" id="PF02897"/>
    </source>
</evidence>
<evidence type="ECO:0000259" key="9">
    <source>
        <dbReference type="Pfam" id="PF00326"/>
    </source>
</evidence>
<dbReference type="InterPro" id="IPR051167">
    <property type="entry name" value="Prolyl_oligopep/macrocyclase"/>
</dbReference>
<dbReference type="PANTHER" id="PTHR42881:SF2">
    <property type="entry name" value="PROLYL ENDOPEPTIDASE"/>
    <property type="match status" value="1"/>
</dbReference>
<accession>A0A5C0VIH6</accession>
<dbReference type="InterPro" id="IPR029058">
    <property type="entry name" value="AB_hydrolase_fold"/>
</dbReference>
<evidence type="ECO:0000313" key="12">
    <source>
        <dbReference type="Proteomes" id="UP000323653"/>
    </source>
</evidence>
<name>A0A5C0VIH6_9SPHI</name>
<dbReference type="InterPro" id="IPR002471">
    <property type="entry name" value="Pept_S9_AS"/>
</dbReference>
<dbReference type="InterPro" id="IPR023302">
    <property type="entry name" value="Pept_S9A_N"/>
</dbReference>
<dbReference type="Gene3D" id="2.130.10.120">
    <property type="entry name" value="Prolyl oligopeptidase, N-terminal domain"/>
    <property type="match status" value="1"/>
</dbReference>
<proteinExistence type="inferred from homology"/>
<sequence>MKKLNLFFAATAVVLSACNSTKQHDMIAPAEKINVLAYPDTKKESVKDDYFGTIVEDPYRWLEDDLSAETKAWVQAQNKVTQNYLTQIPYKEAIKSRLSELWNYEKFSAPFKEGAYTYFYKNDGLQNQAVLYRQADGKEPEVFLDPNKFSADGTSSLAGISFSKDGSLAAYQISEGGSDWRKVVVLKTQDKAIVGDTLIDVKFSGLAWKGNDGFYYSSYDKPAAGSQLSGLTQYHKLYFHKLGTSQKEDVLLFGGNQTPRRYIGANLTEDERFLIISAANSTTGNELYMQDLSKPNSAIVKVVDDFDNEHQVIGNKGDVLYIQTNLNAPNYKVVTANAADASPKNWKDLIPETQNVLNASTGGGRIFANYLKDATSYVVQFTMDGKKEMEIELPGVGTASGFGAKETDEELYYTFTSYIYPPTIFKYDIKNGKSEVYKASAVKFDPSLYESKQVFYTSKDGTKVPMIITYKKGVELNGKNPTLLYGYGGFSISLTPAFSTANIILLEQGGIYAVANLRGGGEYGEKWHIAGTKMQKQNVFDDFIAAAQYLIDQKYTSTDYLAISGGSNGGLLVGACITQRPDLFKVAFPAVGVLDMLRYHKFTAGAGWAYDYGTANDSKEMFTYLNKYSPYSALKAGTAYPATMVSTADHDDRVVPAHSFKFAARLQEYHKGTAPVLIRIETNAGHGAGKPTSKIIEEQADKWAFMFQNMGVSYHVVK</sequence>
<dbReference type="Pfam" id="PF02897">
    <property type="entry name" value="Peptidase_S9_N"/>
    <property type="match status" value="1"/>
</dbReference>
<dbReference type="SUPFAM" id="SSF50993">
    <property type="entry name" value="Peptidase/esterase 'gauge' domain"/>
    <property type="match status" value="1"/>
</dbReference>
<keyword evidence="6" id="KW-0720">Serine protease</keyword>
<evidence type="ECO:0000256" key="2">
    <source>
        <dbReference type="ARBA" id="ARBA00005228"/>
    </source>
</evidence>
<dbReference type="AlphaFoldDB" id="A0A5C0VIH6"/>
<dbReference type="GO" id="GO:0006508">
    <property type="term" value="P:proteolysis"/>
    <property type="evidence" value="ECO:0007669"/>
    <property type="project" value="UniProtKB-KW"/>
</dbReference>
<dbReference type="Proteomes" id="UP000323653">
    <property type="component" value="Chromosome"/>
</dbReference>
<dbReference type="KEGG" id="pej:FYC62_13145"/>
<evidence type="ECO:0000256" key="3">
    <source>
        <dbReference type="ARBA" id="ARBA00011897"/>
    </source>
</evidence>
<keyword evidence="12" id="KW-1185">Reference proteome</keyword>
<evidence type="ECO:0000313" key="11">
    <source>
        <dbReference type="EMBL" id="QEK52495.1"/>
    </source>
</evidence>
<organism evidence="11 12">
    <name type="scientific">Pedobacter aquae</name>
    <dbReference type="NCBI Taxonomy" id="2605747"/>
    <lineage>
        <taxon>Bacteria</taxon>
        <taxon>Pseudomonadati</taxon>
        <taxon>Bacteroidota</taxon>
        <taxon>Sphingobacteriia</taxon>
        <taxon>Sphingobacteriales</taxon>
        <taxon>Sphingobacteriaceae</taxon>
        <taxon>Pedobacter</taxon>
    </lineage>
</organism>
<gene>
    <name evidence="11" type="ORF">FYC62_13145</name>
</gene>
<dbReference type="SUPFAM" id="SSF53474">
    <property type="entry name" value="alpha/beta-Hydrolases"/>
    <property type="match status" value="1"/>
</dbReference>
<evidence type="ECO:0000256" key="4">
    <source>
        <dbReference type="ARBA" id="ARBA00022670"/>
    </source>
</evidence>
<evidence type="ECO:0000256" key="7">
    <source>
        <dbReference type="ARBA" id="ARBA00060121"/>
    </source>
</evidence>
<dbReference type="PANTHER" id="PTHR42881">
    <property type="entry name" value="PROLYL ENDOPEPTIDASE"/>
    <property type="match status" value="1"/>
</dbReference>
<dbReference type="EMBL" id="CP043329">
    <property type="protein sequence ID" value="QEK52495.1"/>
    <property type="molecule type" value="Genomic_DNA"/>
</dbReference>
<dbReference type="EC" id="3.4.21.26" evidence="3"/>
<feature type="domain" description="Peptidase S9A N-terminal" evidence="10">
    <location>
        <begin position="41"/>
        <end position="439"/>
    </location>
</feature>
<comment type="catalytic activity">
    <reaction evidence="1">
        <text>Hydrolysis of Pro-|-Xaa &gt;&gt; Ala-|-Xaa in oligopeptides.</text>
        <dbReference type="EC" id="3.4.21.26"/>
    </reaction>
</comment>
<protein>
    <recommendedName>
        <fullName evidence="3">prolyl oligopeptidase</fullName>
        <ecNumber evidence="3">3.4.21.26</ecNumber>
    </recommendedName>
    <alternativeName>
        <fullName evidence="8">Proline-specific endopeptidase</fullName>
    </alternativeName>
</protein>
<dbReference type="Gene3D" id="3.40.50.1820">
    <property type="entry name" value="alpha/beta hydrolase"/>
    <property type="match status" value="1"/>
</dbReference>
<keyword evidence="4" id="KW-0645">Protease</keyword>
<keyword evidence="5" id="KW-0378">Hydrolase</keyword>
<dbReference type="FunFam" id="3.40.50.1820:FF:000005">
    <property type="entry name" value="Prolyl endopeptidase"/>
    <property type="match status" value="1"/>
</dbReference>
<dbReference type="InterPro" id="IPR001375">
    <property type="entry name" value="Peptidase_S9_cat"/>
</dbReference>
<evidence type="ECO:0000256" key="1">
    <source>
        <dbReference type="ARBA" id="ARBA00001070"/>
    </source>
</evidence>
<evidence type="ECO:0000256" key="8">
    <source>
        <dbReference type="ARBA" id="ARBA00081187"/>
    </source>
</evidence>
<dbReference type="GO" id="GO:0070012">
    <property type="term" value="F:oligopeptidase activity"/>
    <property type="evidence" value="ECO:0007669"/>
    <property type="project" value="TreeGrafter"/>
</dbReference>